<dbReference type="Proteomes" id="UP000245461">
    <property type="component" value="Unassembled WGS sequence"/>
</dbReference>
<dbReference type="Gene3D" id="3.60.70.12">
    <property type="entry name" value="L-amino peptidase D-ALA esterase/amidase"/>
    <property type="match status" value="1"/>
</dbReference>
<comment type="similarity">
    <text evidence="1">Belongs to the peptidase S58 family.</text>
</comment>
<dbReference type="OrthoDB" id="9770388at2"/>
<dbReference type="AlphaFoldDB" id="A0A317DXU5"/>
<sequence length="364" mass="38276">MTELNPITHSPNGRRRGRGYGLPFRGVTGPVNAITDVPGVQVGFTTLNDPERHIHTGVTAILPRPAQDLLHPVWAGMFSMNGNGELTGSHWVRDGGWASGPIAITNTASIGIVHHGLNRWMMHRFPDEADGLWLLPVVGETYDGWLNDLCGLHVTEGHAMAAIDAATAGPIAEGNVGGGTGMIAYEYKGGTGTASRLVSVRAGGYMVGALVQANHGRGPWLEVCGVRVGEAMPPAPIWSKETGSIIVIIGTDAPLLPGQLERMARRAAIGIGRGGTPSGNSSGDIFFAFSTANDPGPLPEPPLLTLRAVTNDDLDPLYMAVVECVEEAVVNAMLAAETMLGRKGRVVPALDGEAVAELVRRTSR</sequence>
<evidence type="ECO:0000256" key="1">
    <source>
        <dbReference type="ARBA" id="ARBA00007068"/>
    </source>
</evidence>
<dbReference type="InterPro" id="IPR016117">
    <property type="entry name" value="ArgJ-like_dom_sf"/>
</dbReference>
<organism evidence="2 3">
    <name type="scientific">Zavarzinia aquatilis</name>
    <dbReference type="NCBI Taxonomy" id="2211142"/>
    <lineage>
        <taxon>Bacteria</taxon>
        <taxon>Pseudomonadati</taxon>
        <taxon>Pseudomonadota</taxon>
        <taxon>Alphaproteobacteria</taxon>
        <taxon>Rhodospirillales</taxon>
        <taxon>Zavarziniaceae</taxon>
        <taxon>Zavarzinia</taxon>
    </lineage>
</organism>
<dbReference type="Pfam" id="PF03576">
    <property type="entry name" value="Peptidase_S58"/>
    <property type="match status" value="1"/>
</dbReference>
<name>A0A317DXU5_9PROT</name>
<keyword evidence="3" id="KW-1185">Reference proteome</keyword>
<keyword evidence="2" id="KW-0645">Protease</keyword>
<accession>A0A317DXU5</accession>
<gene>
    <name evidence="2" type="ORF">DKG74_17690</name>
</gene>
<reference evidence="2 3" key="1">
    <citation type="submission" date="2018-05" db="EMBL/GenBank/DDBJ databases">
        <title>Zavarzinia sp. HR-AS.</title>
        <authorList>
            <person name="Lee Y."/>
            <person name="Jeon C.O."/>
        </authorList>
    </citation>
    <scope>NUCLEOTIDE SEQUENCE [LARGE SCALE GENOMIC DNA]</scope>
    <source>
        <strain evidence="2 3">HR-AS</strain>
    </source>
</reference>
<comment type="caution">
    <text evidence="2">The sequence shown here is derived from an EMBL/GenBank/DDBJ whole genome shotgun (WGS) entry which is preliminary data.</text>
</comment>
<dbReference type="GO" id="GO:0004177">
    <property type="term" value="F:aminopeptidase activity"/>
    <property type="evidence" value="ECO:0007669"/>
    <property type="project" value="UniProtKB-KW"/>
</dbReference>
<evidence type="ECO:0000313" key="3">
    <source>
        <dbReference type="Proteomes" id="UP000245461"/>
    </source>
</evidence>
<dbReference type="PANTHER" id="PTHR36512">
    <property type="entry name" value="D-AMINOPEPTIDASE"/>
    <property type="match status" value="1"/>
</dbReference>
<evidence type="ECO:0000313" key="2">
    <source>
        <dbReference type="EMBL" id="PWR19311.1"/>
    </source>
</evidence>
<dbReference type="SUPFAM" id="SSF56266">
    <property type="entry name" value="DmpA/ArgJ-like"/>
    <property type="match status" value="1"/>
</dbReference>
<dbReference type="PANTHER" id="PTHR36512:SF3">
    <property type="entry name" value="BLR5678 PROTEIN"/>
    <property type="match status" value="1"/>
</dbReference>
<keyword evidence="2" id="KW-0031">Aminopeptidase</keyword>
<proteinExistence type="inferred from homology"/>
<protein>
    <submittedName>
        <fullName evidence="2">Aminopeptidase</fullName>
    </submittedName>
</protein>
<dbReference type="InterPro" id="IPR005321">
    <property type="entry name" value="Peptidase_S58_DmpA"/>
</dbReference>
<dbReference type="RefSeq" id="WP_109907510.1">
    <property type="nucleotide sequence ID" value="NZ_QGLE01000012.1"/>
</dbReference>
<dbReference type="EMBL" id="QGLE01000012">
    <property type="protein sequence ID" value="PWR19311.1"/>
    <property type="molecule type" value="Genomic_DNA"/>
</dbReference>
<keyword evidence="2" id="KW-0378">Hydrolase</keyword>